<keyword evidence="1" id="KW-0285">Flavoprotein</keyword>
<dbReference type="Proteomes" id="UP000538507">
    <property type="component" value="Unassembled WGS sequence"/>
</dbReference>
<dbReference type="Pfam" id="PF00296">
    <property type="entry name" value="Bac_luciferase"/>
    <property type="match status" value="1"/>
</dbReference>
<comment type="caution">
    <text evidence="6">The sequence shown here is derived from an EMBL/GenBank/DDBJ whole genome shotgun (WGS) entry which is preliminary data.</text>
</comment>
<keyword evidence="2" id="KW-0288">FMN</keyword>
<dbReference type="PANTHER" id="PTHR30011:SF16">
    <property type="entry name" value="C2H2 FINGER DOMAIN TRANSCRIPTION FACTOR (EUROFUNG)-RELATED"/>
    <property type="match status" value="1"/>
</dbReference>
<reference evidence="6 7" key="1">
    <citation type="submission" date="2020-08" db="EMBL/GenBank/DDBJ databases">
        <title>Genomic Encyclopedia of Type Strains, Phase IV (KMG-V): Genome sequencing to study the core and pangenomes of soil and plant-associated prokaryotes.</title>
        <authorList>
            <person name="Whitman W."/>
        </authorList>
    </citation>
    <scope>NUCLEOTIDE SEQUENCE [LARGE SCALE GENOMIC DNA]</scope>
    <source>
        <strain evidence="6 7">SEMIA 415</strain>
    </source>
</reference>
<dbReference type="EMBL" id="JACIGO010000013">
    <property type="protein sequence ID" value="MBB4294109.1"/>
    <property type="molecule type" value="Genomic_DNA"/>
</dbReference>
<dbReference type="RefSeq" id="WP_183610456.1">
    <property type="nucleotide sequence ID" value="NZ_JACHAZ010000012.1"/>
</dbReference>
<sequence>MTLPNGLQVGIGVDLAVYPFDNHASQRDFWRTLVSRLDEVVEFITLEDGFAAAGGDGLDAILLANWLAPRSRKIGIIAGAPVNYLEPFHISTAIATLDYVSEGRAGLFAQQLRGDRALQAKQAIGALDGFPTTDGAALEQDAKDAIEVIRRLWDSWEEDAIIRDRESFRFLDGAKLHYINFESAAFKVLGPSITPRPPQGQPVVAAVQIEGDDASATADVVFIRPGIPERINLRTLPGNPKTQAVFVDLDVDAEPISVAGFAAQVARVAASGADGVRLILRDPSQLDHLVNELLPALRAASLLRKPGSGTLRERLGLPKAINRYTSAA</sequence>
<evidence type="ECO:0000313" key="7">
    <source>
        <dbReference type="Proteomes" id="UP000538507"/>
    </source>
</evidence>
<dbReference type="PANTHER" id="PTHR30011">
    <property type="entry name" value="ALKANESULFONATE MONOOXYGENASE-RELATED"/>
    <property type="match status" value="1"/>
</dbReference>
<evidence type="ECO:0000256" key="2">
    <source>
        <dbReference type="ARBA" id="ARBA00022643"/>
    </source>
</evidence>
<keyword evidence="4" id="KW-0503">Monooxygenase</keyword>
<dbReference type="SUPFAM" id="SSF51679">
    <property type="entry name" value="Bacterial luciferase-like"/>
    <property type="match status" value="1"/>
</dbReference>
<evidence type="ECO:0000259" key="5">
    <source>
        <dbReference type="Pfam" id="PF00296"/>
    </source>
</evidence>
<name>A0AAE2MSB4_RHILE</name>
<gene>
    <name evidence="6" type="ORF">GGE16_006206</name>
</gene>
<dbReference type="InterPro" id="IPR051260">
    <property type="entry name" value="Diverse_substr_monoxygenases"/>
</dbReference>
<evidence type="ECO:0000256" key="4">
    <source>
        <dbReference type="ARBA" id="ARBA00023033"/>
    </source>
</evidence>
<dbReference type="GO" id="GO:0004497">
    <property type="term" value="F:monooxygenase activity"/>
    <property type="evidence" value="ECO:0007669"/>
    <property type="project" value="UniProtKB-KW"/>
</dbReference>
<evidence type="ECO:0000313" key="6">
    <source>
        <dbReference type="EMBL" id="MBB4294109.1"/>
    </source>
</evidence>
<feature type="domain" description="Luciferase-like" evidence="5">
    <location>
        <begin position="54"/>
        <end position="286"/>
    </location>
</feature>
<dbReference type="InterPro" id="IPR036661">
    <property type="entry name" value="Luciferase-like_sf"/>
</dbReference>
<protein>
    <recommendedName>
        <fullName evidence="5">Luciferase-like domain-containing protein</fullName>
    </recommendedName>
</protein>
<dbReference type="AlphaFoldDB" id="A0AAE2MSB4"/>
<dbReference type="Gene3D" id="3.20.20.30">
    <property type="entry name" value="Luciferase-like domain"/>
    <property type="match status" value="1"/>
</dbReference>
<accession>A0AAE2MSB4</accession>
<keyword evidence="3" id="KW-0560">Oxidoreductase</keyword>
<evidence type="ECO:0000256" key="3">
    <source>
        <dbReference type="ARBA" id="ARBA00023002"/>
    </source>
</evidence>
<proteinExistence type="predicted"/>
<evidence type="ECO:0000256" key="1">
    <source>
        <dbReference type="ARBA" id="ARBA00022630"/>
    </source>
</evidence>
<dbReference type="GO" id="GO:0016705">
    <property type="term" value="F:oxidoreductase activity, acting on paired donors, with incorporation or reduction of molecular oxygen"/>
    <property type="evidence" value="ECO:0007669"/>
    <property type="project" value="InterPro"/>
</dbReference>
<organism evidence="6 7">
    <name type="scientific">Rhizobium leguminosarum</name>
    <dbReference type="NCBI Taxonomy" id="384"/>
    <lineage>
        <taxon>Bacteria</taxon>
        <taxon>Pseudomonadati</taxon>
        <taxon>Pseudomonadota</taxon>
        <taxon>Alphaproteobacteria</taxon>
        <taxon>Hyphomicrobiales</taxon>
        <taxon>Rhizobiaceae</taxon>
        <taxon>Rhizobium/Agrobacterium group</taxon>
        <taxon>Rhizobium</taxon>
    </lineage>
</organism>
<dbReference type="InterPro" id="IPR011251">
    <property type="entry name" value="Luciferase-like_dom"/>
</dbReference>